<keyword evidence="3" id="KW-1185">Reference proteome</keyword>
<dbReference type="KEGG" id="beq:BEWA_023640"/>
<evidence type="ECO:0000313" key="2">
    <source>
        <dbReference type="EMBL" id="AFZ79515.1"/>
    </source>
</evidence>
<proteinExistence type="predicted"/>
<protein>
    <submittedName>
        <fullName evidence="2">Uncharacterized protein</fullName>
    </submittedName>
</protein>
<feature type="compositionally biased region" description="Basic and acidic residues" evidence="1">
    <location>
        <begin position="412"/>
        <end position="443"/>
    </location>
</feature>
<name>L0AVE5_THEEQ</name>
<dbReference type="Proteomes" id="UP000031512">
    <property type="component" value="Chromosome 1"/>
</dbReference>
<dbReference type="RefSeq" id="XP_004829181.1">
    <property type="nucleotide sequence ID" value="XM_004829124.1"/>
</dbReference>
<reference evidence="2 3" key="1">
    <citation type="journal article" date="2012" name="BMC Genomics">
        <title>Comparative genomic analysis and phylogenetic position of Theileria equi.</title>
        <authorList>
            <person name="Kappmeyer L.S."/>
            <person name="Thiagarajan M."/>
            <person name="Herndon D.R."/>
            <person name="Ramsay J.D."/>
            <person name="Caler E."/>
            <person name="Djikeng A."/>
            <person name="Gillespie J.J."/>
            <person name="Lau A.O."/>
            <person name="Roalson E.H."/>
            <person name="Silva J.C."/>
            <person name="Silva M.G."/>
            <person name="Suarez C.E."/>
            <person name="Ueti M.W."/>
            <person name="Nene V.M."/>
            <person name="Mealey R.H."/>
            <person name="Knowles D.P."/>
            <person name="Brayton K.A."/>
        </authorList>
    </citation>
    <scope>NUCLEOTIDE SEQUENCE [LARGE SCALE GENOMIC DNA]</scope>
    <source>
        <strain evidence="2 3">WA</strain>
    </source>
</reference>
<evidence type="ECO:0000256" key="1">
    <source>
        <dbReference type="SAM" id="MobiDB-lite"/>
    </source>
</evidence>
<dbReference type="EMBL" id="CP001669">
    <property type="protein sequence ID" value="AFZ79515.1"/>
    <property type="molecule type" value="Genomic_DNA"/>
</dbReference>
<organism evidence="2 3">
    <name type="scientific">Theileria equi strain WA</name>
    <dbReference type="NCBI Taxonomy" id="1537102"/>
    <lineage>
        <taxon>Eukaryota</taxon>
        <taxon>Sar</taxon>
        <taxon>Alveolata</taxon>
        <taxon>Apicomplexa</taxon>
        <taxon>Aconoidasida</taxon>
        <taxon>Piroplasmida</taxon>
        <taxon>Theileriidae</taxon>
        <taxon>Theileria</taxon>
    </lineage>
</organism>
<dbReference type="eggNOG" id="KOG1366">
    <property type="taxonomic scope" value="Eukaryota"/>
</dbReference>
<feature type="region of interest" description="Disordered" evidence="1">
    <location>
        <begin position="576"/>
        <end position="611"/>
    </location>
</feature>
<feature type="region of interest" description="Disordered" evidence="1">
    <location>
        <begin position="762"/>
        <end position="803"/>
    </location>
</feature>
<evidence type="ECO:0000313" key="3">
    <source>
        <dbReference type="Proteomes" id="UP000031512"/>
    </source>
</evidence>
<gene>
    <name evidence="2" type="ORF">BEWA_023640</name>
</gene>
<sequence length="843" mass="94212">MPTINIRNKCPSGEQGGHQIGDCNCSNRFKAYLRNVDIKTKDTNYRVCKHIGDGEVNIRHLKYGGDELTHEDGSDLAKRHEAITEVCTYHNAKYDKKDGDYINVPLILGVKKNAGENYTWYENLGGSNKKWRFISNTQNFPENEPAPQFIQQLKHLTCQLHDLHFVDIHRTGTYECACNKTDVTVIRYANDGGVSGYTKYKHKYGENAMAVRYQKVNLLWKEDGYQPITLDVNQQTSDLSVYYWDKDTEHRNKPLIIEVYVQRFSDKPVPLENDGNVSTNDNSKWTMIGLDPVSAKTLHKQKCKLFHPVDIDVTKPTGRYDNTQCRAEVEKKCTNEKCPGEVVVDDYNGVKLKEYTAKVHTYGKPGEPFTVTSFTNGSSTDEKKPPLWNVTQVIVFLTHCNEPILVYVESGSENKRTHQWHSESKDGDGKWAEESELKGKDPKTANSNGILQGTLDEIKRKLDISFQSARDEKVKEQEEEEEIVGDRLKLVIVAENQQKQLQPASQELVADNGKVSVAVEYPDQELLKVVDKTLSQAINYGLDRSGIVGLTAIIAALEWANKVLATDVIPEVVETEELRSNSGYDEEDEEKEKQEEPPVPSGRGGLNSSSVLEGESLSTYTESADIPSTTCGDFVAYDTVEYEEYRGTASDLEVEEHQSNYIFAHTRDTTQPTAPLITRNTPVDIHVPQLGKDIGYLQGPLPQSSGESSKLEDISFDTLSNTTHSSGLILDEEDYNTMEHDNTMYKYVFTIEIGDPLAQSAAQQTSDTLNTGNSAAHKASADSPGSYGPGPFKTPSQTGSDPTNIIKTTISVTTGILGTSALACFAGWKLYNRYKGDPWVRQI</sequence>
<feature type="compositionally biased region" description="Polar residues" evidence="1">
    <location>
        <begin position="762"/>
        <end position="774"/>
    </location>
</feature>
<accession>L0AVE5</accession>
<dbReference type="AlphaFoldDB" id="L0AVE5"/>
<feature type="compositionally biased region" description="Polar residues" evidence="1">
    <location>
        <begin position="794"/>
        <end position="803"/>
    </location>
</feature>
<dbReference type="GeneID" id="15807190"/>
<dbReference type="VEuPathDB" id="PiroplasmaDB:BEWA_023640"/>
<feature type="region of interest" description="Disordered" evidence="1">
    <location>
        <begin position="412"/>
        <end position="452"/>
    </location>
</feature>